<keyword evidence="1" id="KW-0132">Cell division</keyword>
<dbReference type="KEGG" id="pko:PKOR_04985"/>
<name>A0A0E3ZCQ9_9BACT</name>
<dbReference type="HOGENOM" id="CLU_112936_0_0_10"/>
<dbReference type="EMBL" id="CP009621">
    <property type="protein sequence ID" value="AKD02595.1"/>
    <property type="molecule type" value="Genomic_DNA"/>
</dbReference>
<dbReference type="AlphaFoldDB" id="A0A0E3ZCQ9"/>
<proteinExistence type="predicted"/>
<keyword evidence="2" id="KW-1185">Reference proteome</keyword>
<dbReference type="OrthoDB" id="9801773at2"/>
<dbReference type="SUPFAM" id="SSF55961">
    <property type="entry name" value="Bet v1-like"/>
    <property type="match status" value="1"/>
</dbReference>
<organism evidence="1 2">
    <name type="scientific">Pontibacter korlensis</name>
    <dbReference type="NCBI Taxonomy" id="400092"/>
    <lineage>
        <taxon>Bacteria</taxon>
        <taxon>Pseudomonadati</taxon>
        <taxon>Bacteroidota</taxon>
        <taxon>Cytophagia</taxon>
        <taxon>Cytophagales</taxon>
        <taxon>Hymenobacteraceae</taxon>
        <taxon>Pontibacter</taxon>
    </lineage>
</organism>
<dbReference type="Proteomes" id="UP000033109">
    <property type="component" value="Chromosome"/>
</dbReference>
<dbReference type="RefSeq" id="WP_046309486.1">
    <property type="nucleotide sequence ID" value="NZ_CBCSCY010000009.1"/>
</dbReference>
<dbReference type="PATRIC" id="fig|400092.3.peg.1113"/>
<dbReference type="STRING" id="400092.PKOR_04985"/>
<protein>
    <submittedName>
        <fullName evidence="1">Cell division protein</fullName>
    </submittedName>
</protein>
<dbReference type="Gene3D" id="3.30.530.20">
    <property type="match status" value="1"/>
</dbReference>
<accession>A0A0E3ZCQ9</accession>
<dbReference type="GO" id="GO:0051301">
    <property type="term" value="P:cell division"/>
    <property type="evidence" value="ECO:0007669"/>
    <property type="project" value="UniProtKB-KW"/>
</dbReference>
<evidence type="ECO:0000313" key="1">
    <source>
        <dbReference type="EMBL" id="AKD02595.1"/>
    </source>
</evidence>
<dbReference type="InterPro" id="IPR023393">
    <property type="entry name" value="START-like_dom_sf"/>
</dbReference>
<sequence length="165" mass="19153">MPVISFETIVKAPIEVCFDLSRSIDLHSISTRQTGERAIAGVTSGLIELSETVTWRAKHLGIWQNLTSKITEYNRPYHFSDEMVRGAFKRFKHEHHFRQDGDYTVMLDIFDYTSPFGPLGKLADKLFLKEYMARFLHERDSVIKEFAESDRWQDIVNIARVVKGL</sequence>
<gene>
    <name evidence="1" type="ORF">PKOR_04985</name>
</gene>
<evidence type="ECO:0000313" key="2">
    <source>
        <dbReference type="Proteomes" id="UP000033109"/>
    </source>
</evidence>
<dbReference type="CDD" id="cd07820">
    <property type="entry name" value="SRPBCC_3"/>
    <property type="match status" value="1"/>
</dbReference>
<reference evidence="1 2" key="1">
    <citation type="journal article" date="2015" name="Sci. Rep.">
        <title>Unraveling adaptation of Pontibacter korlensis to radiation and infertility in desert through complete genome and comparative transcriptomic analysis.</title>
        <authorList>
            <person name="Dai J."/>
            <person name="Dai W."/>
            <person name="Qiu C."/>
            <person name="Yang Z."/>
            <person name="Zhang Y."/>
            <person name="Zhou M."/>
            <person name="Zhang L."/>
            <person name="Fang C."/>
            <person name="Gao Q."/>
            <person name="Yang Q."/>
            <person name="Li X."/>
            <person name="Wang Z."/>
            <person name="Wang Z."/>
            <person name="Jia Z."/>
            <person name="Chen X."/>
        </authorList>
    </citation>
    <scope>NUCLEOTIDE SEQUENCE [LARGE SCALE GENOMIC DNA]</scope>
    <source>
        <strain evidence="1 2">X14-1T</strain>
    </source>
</reference>
<keyword evidence="1" id="KW-0131">Cell cycle</keyword>